<dbReference type="SMART" id="SM00046">
    <property type="entry name" value="DAGKc"/>
    <property type="match status" value="1"/>
</dbReference>
<sequence length="316" mass="32526">MPAHPGTWFARRSSATPTPRAGRSGNMSRVQLALVVNPRSGAGRSAEQVAELLAGPGHDVRTFPIDRAEEAAASGPDRLVLAGGDGSVGTAFAACARHGVPLAVLPAGTANDFARALGIPPGIEAAVPVATDPDPGRRTVWGGSIDGKPFVNVASIGLGVYAAEQAAPLKRVLGPVAYGIGAAIATVRGRAARARVIVDGDEVFDGDVWQVLVAASGSFGGVVQLPVSDPETPELEAFVLPAGPRLSLVRRAWGMRHGGNRGGVQVFQGHRIVVDLDPDRQWNVDGDVFDLGDVTVAPLGPVDVLVPRDGDPEAAR</sequence>
<dbReference type="PROSITE" id="PS50146">
    <property type="entry name" value="DAGK"/>
    <property type="match status" value="1"/>
</dbReference>
<dbReference type="GO" id="GO:0016301">
    <property type="term" value="F:kinase activity"/>
    <property type="evidence" value="ECO:0007669"/>
    <property type="project" value="InterPro"/>
</dbReference>
<feature type="domain" description="DAGKc" evidence="2">
    <location>
        <begin position="27"/>
        <end position="147"/>
    </location>
</feature>
<dbReference type="PATRIC" id="fig|1097667.3.peg.1791"/>
<dbReference type="SUPFAM" id="SSF111331">
    <property type="entry name" value="NAD kinase/diacylglycerol kinase-like"/>
    <property type="match status" value="1"/>
</dbReference>
<dbReference type="InterPro" id="IPR017438">
    <property type="entry name" value="ATP-NAD_kinase_N"/>
</dbReference>
<evidence type="ECO:0000313" key="4">
    <source>
        <dbReference type="Proteomes" id="UP000005143"/>
    </source>
</evidence>
<gene>
    <name evidence="3" type="ORF">PAI11_18080</name>
</gene>
<evidence type="ECO:0000259" key="2">
    <source>
        <dbReference type="PROSITE" id="PS50146"/>
    </source>
</evidence>
<dbReference type="Pfam" id="PF00781">
    <property type="entry name" value="DAGK_cat"/>
    <property type="match status" value="1"/>
</dbReference>
<feature type="region of interest" description="Disordered" evidence="1">
    <location>
        <begin position="1"/>
        <end position="26"/>
    </location>
</feature>
<accession>H0E4S7</accession>
<evidence type="ECO:0000256" key="1">
    <source>
        <dbReference type="SAM" id="MobiDB-lite"/>
    </source>
</evidence>
<protein>
    <recommendedName>
        <fullName evidence="2">DAGKc domain-containing protein</fullName>
    </recommendedName>
</protein>
<dbReference type="InterPro" id="IPR045540">
    <property type="entry name" value="YegS/DAGK_C"/>
</dbReference>
<comment type="caution">
    <text evidence="3">The sequence shown here is derived from an EMBL/GenBank/DDBJ whole genome shotgun (WGS) entry which is preliminary data.</text>
</comment>
<proteinExistence type="predicted"/>
<keyword evidence="4" id="KW-1185">Reference proteome</keyword>
<dbReference type="InterPro" id="IPR016064">
    <property type="entry name" value="NAD/diacylglycerol_kinase_sf"/>
</dbReference>
<reference evidence="3 4" key="1">
    <citation type="journal article" date="2013" name="Biodegradation">
        <title>Quantitative proteomic analysis of ibuprofen-degrading Patulibacter sp. strain I11.</title>
        <authorList>
            <person name="Almeida B."/>
            <person name="Kjeldal H."/>
            <person name="Lolas I."/>
            <person name="Knudsen A.D."/>
            <person name="Carvalho G."/>
            <person name="Nielsen K.L."/>
            <person name="Barreto Crespo M.T."/>
            <person name="Stensballe A."/>
            <person name="Nielsen J.L."/>
        </authorList>
    </citation>
    <scope>NUCLEOTIDE SEQUENCE [LARGE SCALE GENOMIC DNA]</scope>
    <source>
        <strain evidence="3 4">I11</strain>
    </source>
</reference>
<dbReference type="Gene3D" id="3.40.50.10330">
    <property type="entry name" value="Probable inorganic polyphosphate/atp-NAD kinase, domain 1"/>
    <property type="match status" value="1"/>
</dbReference>
<dbReference type="Proteomes" id="UP000005143">
    <property type="component" value="Unassembled WGS sequence"/>
</dbReference>
<dbReference type="EMBL" id="AGUD01000118">
    <property type="protein sequence ID" value="EHN11313.1"/>
    <property type="molecule type" value="Genomic_DNA"/>
</dbReference>
<dbReference type="InterPro" id="IPR001206">
    <property type="entry name" value="Diacylglycerol_kinase_cat_dom"/>
</dbReference>
<organism evidence="3 4">
    <name type="scientific">Patulibacter medicamentivorans</name>
    <dbReference type="NCBI Taxonomy" id="1097667"/>
    <lineage>
        <taxon>Bacteria</taxon>
        <taxon>Bacillati</taxon>
        <taxon>Actinomycetota</taxon>
        <taxon>Thermoleophilia</taxon>
        <taxon>Solirubrobacterales</taxon>
        <taxon>Patulibacteraceae</taxon>
        <taxon>Patulibacter</taxon>
    </lineage>
</organism>
<dbReference type="Gene3D" id="2.60.200.40">
    <property type="match status" value="1"/>
</dbReference>
<evidence type="ECO:0000313" key="3">
    <source>
        <dbReference type="EMBL" id="EHN11313.1"/>
    </source>
</evidence>
<dbReference type="Pfam" id="PF19279">
    <property type="entry name" value="YegS_C"/>
    <property type="match status" value="1"/>
</dbReference>
<name>H0E4S7_9ACTN</name>
<dbReference type="AlphaFoldDB" id="H0E4S7"/>
<dbReference type="OrthoDB" id="142078at2"/>